<dbReference type="InterPro" id="IPR037050">
    <property type="entry name" value="DUF1254_sf"/>
</dbReference>
<dbReference type="Proteomes" id="UP000326287">
    <property type="component" value="Chromosome"/>
</dbReference>
<evidence type="ECO:0000313" key="4">
    <source>
        <dbReference type="EMBL" id="QFU76242.1"/>
    </source>
</evidence>
<dbReference type="InterPro" id="IPR010679">
    <property type="entry name" value="DUF1254"/>
</dbReference>
<dbReference type="PANTHER" id="PTHR36509:SF3">
    <property type="entry name" value="SIGNAL PEPTIDE PROTEIN"/>
    <property type="match status" value="1"/>
</dbReference>
<feature type="signal peptide" evidence="1">
    <location>
        <begin position="1"/>
        <end position="18"/>
    </location>
</feature>
<dbReference type="Gene3D" id="2.60.120.600">
    <property type="entry name" value="Domain of unknown function DUF1214, C-terminal domain"/>
    <property type="match status" value="1"/>
</dbReference>
<feature type="domain" description="DUF1214" evidence="2">
    <location>
        <begin position="384"/>
        <end position="490"/>
    </location>
</feature>
<feature type="domain" description="DUF1254" evidence="3">
    <location>
        <begin position="111"/>
        <end position="232"/>
    </location>
</feature>
<protein>
    <submittedName>
        <fullName evidence="4">DUF1254 domain-containing protein</fullName>
    </submittedName>
</protein>
<proteinExistence type="predicted"/>
<dbReference type="PANTHER" id="PTHR36509">
    <property type="entry name" value="BLL3101 PROTEIN"/>
    <property type="match status" value="1"/>
</dbReference>
<dbReference type="Pfam" id="PF06742">
    <property type="entry name" value="DUF1214"/>
    <property type="match status" value="1"/>
</dbReference>
<gene>
    <name evidence="4" type="ORF">EY643_11540</name>
</gene>
<dbReference type="EMBL" id="CP036422">
    <property type="protein sequence ID" value="QFU76242.1"/>
    <property type="molecule type" value="Genomic_DNA"/>
</dbReference>
<keyword evidence="5" id="KW-1185">Reference proteome</keyword>
<evidence type="ECO:0000259" key="2">
    <source>
        <dbReference type="Pfam" id="PF06742"/>
    </source>
</evidence>
<sequence length="510" mass="56247">MKLYTALVSLTAVFSVSASCTFAETNVTTPYYKADVPASLLTPDHDESVYLGAVDMNDGFPTEETAQKAFDFLDTSRAVNLYTNGIAIASMYAMLEGNAKIGVEANRTIGVTEQLMDARAIWLTPNTTTPYIHAEVDVKNGPVVVELQTPVIGLINDAYFKYVADIGMGGPDRGQGGKYLLVGEDYEGEIPDGYYVYETNTYRHWLLMRAVSKPGESIEQTLAAFKKGFKMYLLSEAKNPPANKYINLSEIHSITVHSADAHFFDEINEVIQYEPANSGEFETIGLAASLGIKKGEPFEPDERMQGILDEAAKIANAASRSMLYRPRNPAMYIYPDRKWFSQAIQSHEFVDDNGALELDDRMAFHFYATGITPFMVSPQVGAGSVYAVATVDSEGEGLSGDKQYAVTLPGPVPAKDFWSFMVYDNQTRSILETDQKSGGVDSLRNAPKASADGSVTIYFSPNAPEEHQDNWVQTTPGKGFNIILRLYGPLEKWFDRSWKPGDLEVIGEIK</sequence>
<dbReference type="Pfam" id="PF06863">
    <property type="entry name" value="DUF1254"/>
    <property type="match status" value="1"/>
</dbReference>
<evidence type="ECO:0000313" key="5">
    <source>
        <dbReference type="Proteomes" id="UP000326287"/>
    </source>
</evidence>
<dbReference type="PROSITE" id="PS51257">
    <property type="entry name" value="PROKAR_LIPOPROTEIN"/>
    <property type="match status" value="1"/>
</dbReference>
<dbReference type="InterPro" id="IPR037049">
    <property type="entry name" value="DUF1214_C_sf"/>
</dbReference>
<accession>A0A5P9NKI4</accession>
<organism evidence="4 5">
    <name type="scientific">Halioglobus maricola</name>
    <dbReference type="NCBI Taxonomy" id="2601894"/>
    <lineage>
        <taxon>Bacteria</taxon>
        <taxon>Pseudomonadati</taxon>
        <taxon>Pseudomonadota</taxon>
        <taxon>Gammaproteobacteria</taxon>
        <taxon>Cellvibrionales</taxon>
        <taxon>Halieaceae</taxon>
        <taxon>Halioglobus</taxon>
    </lineage>
</organism>
<dbReference type="KEGG" id="halc:EY643_11540"/>
<dbReference type="SUPFAM" id="SSF160935">
    <property type="entry name" value="VPA0735-like"/>
    <property type="match status" value="1"/>
</dbReference>
<dbReference type="InterPro" id="IPR010621">
    <property type="entry name" value="DUF1214"/>
</dbReference>
<keyword evidence="1" id="KW-0732">Signal</keyword>
<dbReference type="RefSeq" id="WP_152662348.1">
    <property type="nucleotide sequence ID" value="NZ_CP036422.1"/>
</dbReference>
<feature type="chain" id="PRO_5025015402" evidence="1">
    <location>
        <begin position="19"/>
        <end position="510"/>
    </location>
</feature>
<name>A0A5P9NKI4_9GAMM</name>
<evidence type="ECO:0000259" key="3">
    <source>
        <dbReference type="Pfam" id="PF06863"/>
    </source>
</evidence>
<dbReference type="AlphaFoldDB" id="A0A5P9NKI4"/>
<dbReference type="OrthoDB" id="272779at2"/>
<dbReference type="Gene3D" id="1.10.3360.10">
    <property type="entry name" value="VPA0735-like domain"/>
    <property type="match status" value="1"/>
</dbReference>
<evidence type="ECO:0000256" key="1">
    <source>
        <dbReference type="SAM" id="SignalP"/>
    </source>
</evidence>
<dbReference type="Gene3D" id="2.60.40.1610">
    <property type="entry name" value="Domain of unknown function DUF1254"/>
    <property type="match status" value="1"/>
</dbReference>
<reference evidence="4 5" key="1">
    <citation type="submission" date="2019-02" db="EMBL/GenBank/DDBJ databases">
        <authorList>
            <person name="Li S.-H."/>
        </authorList>
    </citation>
    <scope>NUCLEOTIDE SEQUENCE [LARGE SCALE GENOMIC DNA]</scope>
    <source>
        <strain evidence="4 5">IMCC14385</strain>
    </source>
</reference>